<feature type="compositionally biased region" description="Low complexity" evidence="3">
    <location>
        <begin position="1071"/>
        <end position="1087"/>
    </location>
</feature>
<evidence type="ECO:0000313" key="4">
    <source>
        <dbReference type="EMBL" id="KAK4209672.1"/>
    </source>
</evidence>
<dbReference type="Pfam" id="PF13374">
    <property type="entry name" value="TPR_10"/>
    <property type="match status" value="1"/>
</dbReference>
<dbReference type="EMBL" id="MU858197">
    <property type="protein sequence ID" value="KAK4209672.1"/>
    <property type="molecule type" value="Genomic_DNA"/>
</dbReference>
<dbReference type="SUPFAM" id="SSF48452">
    <property type="entry name" value="TPR-like"/>
    <property type="match status" value="3"/>
</dbReference>
<reference evidence="4" key="1">
    <citation type="journal article" date="2023" name="Mol. Phylogenet. Evol.">
        <title>Genome-scale phylogeny and comparative genomics of the fungal order Sordariales.</title>
        <authorList>
            <person name="Hensen N."/>
            <person name="Bonometti L."/>
            <person name="Westerberg I."/>
            <person name="Brannstrom I.O."/>
            <person name="Guillou S."/>
            <person name="Cros-Aarteil S."/>
            <person name="Calhoun S."/>
            <person name="Haridas S."/>
            <person name="Kuo A."/>
            <person name="Mondo S."/>
            <person name="Pangilinan J."/>
            <person name="Riley R."/>
            <person name="LaButti K."/>
            <person name="Andreopoulos B."/>
            <person name="Lipzen A."/>
            <person name="Chen C."/>
            <person name="Yan M."/>
            <person name="Daum C."/>
            <person name="Ng V."/>
            <person name="Clum A."/>
            <person name="Steindorff A."/>
            <person name="Ohm R.A."/>
            <person name="Martin F."/>
            <person name="Silar P."/>
            <person name="Natvig D.O."/>
            <person name="Lalanne C."/>
            <person name="Gautier V."/>
            <person name="Ament-Velasquez S.L."/>
            <person name="Kruys A."/>
            <person name="Hutchinson M.I."/>
            <person name="Powell A.J."/>
            <person name="Barry K."/>
            <person name="Miller A.N."/>
            <person name="Grigoriev I.V."/>
            <person name="Debuchy R."/>
            <person name="Gladieux P."/>
            <person name="Hiltunen Thoren M."/>
            <person name="Johannesson H."/>
        </authorList>
    </citation>
    <scope>NUCLEOTIDE SEQUENCE</scope>
    <source>
        <strain evidence="4">PSN293</strain>
    </source>
</reference>
<evidence type="ECO:0000256" key="2">
    <source>
        <dbReference type="ARBA" id="ARBA00022803"/>
    </source>
</evidence>
<sequence length="1244" mass="139355">MALKVEVVREFARLNSQDVRQEYAPSRTSMKKDTSRWLTKHVSSVFIVHGFQGHKYRHLKSFFEHWVLEKAGDKNIPVTVYALRFDALAIPYRGTSILEDAVWDLRLFLLKLLHETADREVTDDDTQEPESEENSPTEDDIDTSTADTSPRSNRRITFVAHGLGSWIVKGALDHPNMDSIAYMYNRTDLKFFDAGVEIGAHDAYKAYLERIWATFSIGPAKHKDEAFFHELVSYLQEVDEKFDTFAGTQNAAAHHTINKDDPRPSTIYKEADHRIWMSGRRTITQTEQGWRFSRLLSGTQAPLRLAPVVDKLPKSLDATLPFAPRLQATSISRTSGGATSPTKPLSPTVNPPSPISLSAEAYLYGDRGSPLQEERAGYILSGRLKPIGSRVEGLQVPKDHDRLSIVSTPDKDFITMSDSHLQSACKLANTFLQKGDLQKANVLFDKVVAHTSSQDRGPERISMLMQRASVKIYRGYYQSGMGDLDDIRRSLQTAKLTRPAFIQSTYLCRRWMASCELYAGRWRDAATRMQRLLDDDSKRYHVRLHRDQALAHAYLGEYSSARSCLELAKKRASNMKRVPNPNEGNVILVSETGTPRDSGIGEETAVDPKDERERLAKGNSLKAAQACIDMLAGDYLAALKQSSEALNYMRATVGGKHFRTLATATLKAWSLAYNGRYGEAETLCSTTYKATKAALGRNHPQTLDTTNCMIYLYRAQGRFAEAVGTGMSATSMSLHGGENMRDHPQHIHVEFQLAQSFLANGDYLDSKAAFAKLLQRATRVMGDMHPETLRYRAEQARVLLKLGNINKARKLAFSVTVKQFQVYHQNLNQRSSIIANACESLLSRDRDYYSSSRLSTLATLLKAALDCSSPSTILHPFLLSTLQLTANIEIRNFQLAGNNIDSNTEALAAAAQNILETLHEYHLRKEQQDAISNPDMTINHLPTTSTALDLATLLKEQPNTTTNDNNDLAKAIEYYKYGYNTLKTALGDNHLTTLLAQRDLTITQTLKSAAEAENTLSLLRRVKVVSDCLCKKLDSRLGLLHPETLTMRLWCFTVDLLVCHSSHRHGDDSPQPHQSQTQSESQSQASTLRIEEDCDENDINQPDTNRQSSNNPDGSTAEAECRCNAVWKEINTSLQDPTVIGQRLVESLAMRRQLAGLLTGTGRNNEALVVIGNALRDIKRALVNPDLTGDHHHQVQELGQGEKEDFEEKEIEEDQEEEEEGLKETLRDLEVSFEGMRDEILASA</sequence>
<feature type="region of interest" description="Disordered" evidence="3">
    <location>
        <begin position="1063"/>
        <end position="1117"/>
    </location>
</feature>
<reference evidence="4" key="2">
    <citation type="submission" date="2023-05" db="EMBL/GenBank/DDBJ databases">
        <authorList>
            <consortium name="Lawrence Berkeley National Laboratory"/>
            <person name="Steindorff A."/>
            <person name="Hensen N."/>
            <person name="Bonometti L."/>
            <person name="Westerberg I."/>
            <person name="Brannstrom I.O."/>
            <person name="Guillou S."/>
            <person name="Cros-Aarteil S."/>
            <person name="Calhoun S."/>
            <person name="Haridas S."/>
            <person name="Kuo A."/>
            <person name="Mondo S."/>
            <person name="Pangilinan J."/>
            <person name="Riley R."/>
            <person name="Labutti K."/>
            <person name="Andreopoulos B."/>
            <person name="Lipzen A."/>
            <person name="Chen C."/>
            <person name="Yanf M."/>
            <person name="Daum C."/>
            <person name="Ng V."/>
            <person name="Clum A."/>
            <person name="Ohm R."/>
            <person name="Martin F."/>
            <person name="Silar P."/>
            <person name="Natvig D."/>
            <person name="Lalanne C."/>
            <person name="Gautier V."/>
            <person name="Ament-Velasquez S.L."/>
            <person name="Kruys A."/>
            <person name="Hutchinson M.I."/>
            <person name="Powell A.J."/>
            <person name="Barry K."/>
            <person name="Miller A.N."/>
            <person name="Grigoriev I.V."/>
            <person name="Debuchy R."/>
            <person name="Gladieux P."/>
            <person name="Thoren M.H."/>
            <person name="Johannesson H."/>
        </authorList>
    </citation>
    <scope>NUCLEOTIDE SEQUENCE</scope>
    <source>
        <strain evidence="4">PSN293</strain>
    </source>
</reference>
<organism evidence="4 5">
    <name type="scientific">Rhypophila decipiens</name>
    <dbReference type="NCBI Taxonomy" id="261697"/>
    <lineage>
        <taxon>Eukaryota</taxon>
        <taxon>Fungi</taxon>
        <taxon>Dikarya</taxon>
        <taxon>Ascomycota</taxon>
        <taxon>Pezizomycotina</taxon>
        <taxon>Sordariomycetes</taxon>
        <taxon>Sordariomycetidae</taxon>
        <taxon>Sordariales</taxon>
        <taxon>Naviculisporaceae</taxon>
        <taxon>Rhypophila</taxon>
    </lineage>
</organism>
<feature type="region of interest" description="Disordered" evidence="3">
    <location>
        <begin position="327"/>
        <end position="352"/>
    </location>
</feature>
<dbReference type="PANTHER" id="PTHR45641:SF19">
    <property type="entry name" value="NEPHROCYSTIN-3"/>
    <property type="match status" value="1"/>
</dbReference>
<evidence type="ECO:0000256" key="1">
    <source>
        <dbReference type="ARBA" id="ARBA00022737"/>
    </source>
</evidence>
<protein>
    <submittedName>
        <fullName evidence="4">Uncharacterized protein</fullName>
    </submittedName>
</protein>
<keyword evidence="1" id="KW-0677">Repeat</keyword>
<feature type="region of interest" description="Disordered" evidence="3">
    <location>
        <begin position="119"/>
        <end position="150"/>
    </location>
</feature>
<feature type="compositionally biased region" description="Acidic residues" evidence="3">
    <location>
        <begin position="121"/>
        <end position="142"/>
    </location>
</feature>
<feature type="compositionally biased region" description="Polar residues" evidence="3">
    <location>
        <begin position="1099"/>
        <end position="1114"/>
    </location>
</feature>
<feature type="region of interest" description="Disordered" evidence="3">
    <location>
        <begin position="1195"/>
        <end position="1224"/>
    </location>
</feature>
<evidence type="ECO:0000256" key="3">
    <source>
        <dbReference type="SAM" id="MobiDB-lite"/>
    </source>
</evidence>
<dbReference type="AlphaFoldDB" id="A0AAN6Y3X8"/>
<dbReference type="Proteomes" id="UP001301769">
    <property type="component" value="Unassembled WGS sequence"/>
</dbReference>
<feature type="compositionally biased region" description="Acidic residues" evidence="3">
    <location>
        <begin position="1204"/>
        <end position="1221"/>
    </location>
</feature>
<dbReference type="PANTHER" id="PTHR45641">
    <property type="entry name" value="TETRATRICOPEPTIDE REPEAT PROTEIN (AFU_ORTHOLOGUE AFUA_6G03870)"/>
    <property type="match status" value="1"/>
</dbReference>
<feature type="region of interest" description="Disordered" evidence="3">
    <location>
        <begin position="576"/>
        <end position="604"/>
    </location>
</feature>
<keyword evidence="2" id="KW-0802">TPR repeat</keyword>
<keyword evidence="5" id="KW-1185">Reference proteome</keyword>
<name>A0AAN6Y3X8_9PEZI</name>
<dbReference type="InterPro" id="IPR011990">
    <property type="entry name" value="TPR-like_helical_dom_sf"/>
</dbReference>
<accession>A0AAN6Y3X8</accession>
<dbReference type="Gene3D" id="1.25.40.10">
    <property type="entry name" value="Tetratricopeptide repeat domain"/>
    <property type="match status" value="2"/>
</dbReference>
<proteinExistence type="predicted"/>
<gene>
    <name evidence="4" type="ORF">QBC37DRAFT_48564</name>
</gene>
<evidence type="ECO:0000313" key="5">
    <source>
        <dbReference type="Proteomes" id="UP001301769"/>
    </source>
</evidence>
<comment type="caution">
    <text evidence="4">The sequence shown here is derived from an EMBL/GenBank/DDBJ whole genome shotgun (WGS) entry which is preliminary data.</text>
</comment>
<feature type="compositionally biased region" description="Polar residues" evidence="3">
    <location>
        <begin position="327"/>
        <end position="348"/>
    </location>
</feature>